<dbReference type="AlphaFoldDB" id="A0A0G1D1E7"/>
<name>A0A0G1D1E7_9BACT</name>
<sequence length="362" mass="37872">MTKHWFWALFCLFLALASFSCANKTKTINPPAATVEKFGTEMSSMLKDSDGEPIPCANDSDCDGLVDKDDVCIGGTACHNGACSALIYDDCCESDGKDITCPAFVACGNDEECDDDNECTNDVCNTYLFDGVCTHGSVDLDTTTCGKGACASTGMETCTNGVPGDTCVPGTSVDETCNQLDDDCDGTIDNGDNGCGGVCPLEDFGADCDGDDLDECEDDIYECDGINAVACSLGADNAEACNNADDDCDGQTDEDFPIEMVELCLVGVGECQSSGHTVCNTAGNGVVCDAVEGDQSPETCDNKDNDCDGEIDEDLTQSTSCGVGACFGNTGFTTCVAGAYVNDTCDSLRFAFWCHSRILQRP</sequence>
<reference evidence="2 3" key="1">
    <citation type="journal article" date="2015" name="Nature">
        <title>rRNA introns, odd ribosomes, and small enigmatic genomes across a large radiation of phyla.</title>
        <authorList>
            <person name="Brown C.T."/>
            <person name="Hug L.A."/>
            <person name="Thomas B.C."/>
            <person name="Sharon I."/>
            <person name="Castelle C.J."/>
            <person name="Singh A."/>
            <person name="Wilkins M.J."/>
            <person name="Williams K.H."/>
            <person name="Banfield J.F."/>
        </authorList>
    </citation>
    <scope>NUCLEOTIDE SEQUENCE [LARGE SCALE GENOMIC DNA]</scope>
</reference>
<gene>
    <name evidence="2" type="ORF">UV20_C0022G0003</name>
</gene>
<protein>
    <recommendedName>
        <fullName evidence="4">Regulator of chromosome condensation</fullName>
    </recommendedName>
</protein>
<comment type="caution">
    <text evidence="2">The sequence shown here is derived from an EMBL/GenBank/DDBJ whole genome shotgun (WGS) entry which is preliminary data.</text>
</comment>
<dbReference type="Proteomes" id="UP000034837">
    <property type="component" value="Unassembled WGS sequence"/>
</dbReference>
<dbReference type="PROSITE" id="PS51257">
    <property type="entry name" value="PROKAR_LIPOPROTEIN"/>
    <property type="match status" value="1"/>
</dbReference>
<evidence type="ECO:0008006" key="4">
    <source>
        <dbReference type="Google" id="ProtNLM"/>
    </source>
</evidence>
<evidence type="ECO:0000313" key="3">
    <source>
        <dbReference type="Proteomes" id="UP000034837"/>
    </source>
</evidence>
<feature type="signal peptide" evidence="1">
    <location>
        <begin position="1"/>
        <end position="22"/>
    </location>
</feature>
<proteinExistence type="predicted"/>
<evidence type="ECO:0000256" key="1">
    <source>
        <dbReference type="SAM" id="SignalP"/>
    </source>
</evidence>
<dbReference type="InterPro" id="IPR018247">
    <property type="entry name" value="EF_Hand_1_Ca_BS"/>
</dbReference>
<keyword evidence="1" id="KW-0732">Signal</keyword>
<dbReference type="PROSITE" id="PS00018">
    <property type="entry name" value="EF_HAND_1"/>
    <property type="match status" value="1"/>
</dbReference>
<feature type="chain" id="PRO_5002536397" description="Regulator of chromosome condensation" evidence="1">
    <location>
        <begin position="23"/>
        <end position="362"/>
    </location>
</feature>
<accession>A0A0G1D1E7</accession>
<evidence type="ECO:0000313" key="2">
    <source>
        <dbReference type="EMBL" id="KKS55773.1"/>
    </source>
</evidence>
<dbReference type="EMBL" id="LCDO01000022">
    <property type="protein sequence ID" value="KKS55773.1"/>
    <property type="molecule type" value="Genomic_DNA"/>
</dbReference>
<organism evidence="2 3">
    <name type="scientific">Candidatus Magasanikbacteria bacterium GW2011_GWA2_42_32</name>
    <dbReference type="NCBI Taxonomy" id="1619039"/>
    <lineage>
        <taxon>Bacteria</taxon>
        <taxon>Candidatus Magasanikiibacteriota</taxon>
    </lineage>
</organism>